<evidence type="ECO:0000313" key="4">
    <source>
        <dbReference type="Proteomes" id="UP000249377"/>
    </source>
</evidence>
<keyword evidence="2" id="KW-1133">Transmembrane helix</keyword>
<protein>
    <submittedName>
        <fullName evidence="3">Uncharacterized protein</fullName>
    </submittedName>
</protein>
<dbReference type="EMBL" id="QLYR01000009">
    <property type="protein sequence ID" value="RAQ22733.1"/>
    <property type="molecule type" value="Genomic_DNA"/>
</dbReference>
<evidence type="ECO:0000313" key="3">
    <source>
        <dbReference type="EMBL" id="RAQ22733.1"/>
    </source>
</evidence>
<dbReference type="InterPro" id="IPR043765">
    <property type="entry name" value="DUF5711"/>
</dbReference>
<evidence type="ECO:0000256" key="2">
    <source>
        <dbReference type="SAM" id="Phobius"/>
    </source>
</evidence>
<evidence type="ECO:0000256" key="1">
    <source>
        <dbReference type="SAM" id="MobiDB-lite"/>
    </source>
</evidence>
<sequence length="423" mass="44789">MRRKKRGSHFDLPEDEADIQVNPDQAGEAAGVSPPGNSRRKKKKRIPGWVYRVIVILAVAALGVVVWFNRDNLTLEKISLWIQEKVVGSGIGDGYPYAIDNGEIAVKNFGAWGQDSVFVSDSYLTVLNATAKEVVSRQHSFGSPVLKTAGDKALIYNLGGTGYQIEAYASTVRKESAEAKILAGALAANGSYALLTEGEGCYGQLMVYTAQNEEKFLYRFSKYYPTSVSLNAAATEALVTAVSAQDGGLVSVVYKLDLSQEGEAQPVAEYSENLLFDSFFYADGSGAAVGDAGAVLLDTAGKAEKFDYQGAELTSYTGKDGLTAFCLSPYENAASGELVILSGSGQKAFSVELQAVLKSVSIFGNTVAVLGGGEVRAYSIAEGTALSTAEAGSDSRAVALLDESNAYVLAMSEIRRLELAAAE</sequence>
<keyword evidence="2" id="KW-0812">Transmembrane</keyword>
<proteinExistence type="predicted"/>
<dbReference type="RefSeq" id="WP_112333297.1">
    <property type="nucleotide sequence ID" value="NZ_QLYR01000009.1"/>
</dbReference>
<accession>A0A328UE73</accession>
<dbReference type="AlphaFoldDB" id="A0A328UE73"/>
<keyword evidence="2" id="KW-0472">Membrane</keyword>
<dbReference type="Pfam" id="PF18975">
    <property type="entry name" value="DUF5711"/>
    <property type="match status" value="1"/>
</dbReference>
<reference evidence="3 4" key="1">
    <citation type="submission" date="2018-06" db="EMBL/GenBank/DDBJ databases">
        <title>Noncontiguous genome sequence of Ruminococcaceae bacterium ASD2818.</title>
        <authorList>
            <person name="Chaplin A.V."/>
            <person name="Sokolova S.R."/>
            <person name="Kochetkova T.O."/>
            <person name="Goltsov A.Y."/>
            <person name="Trofimov D.Y."/>
            <person name="Efimov B.A."/>
        </authorList>
    </citation>
    <scope>NUCLEOTIDE SEQUENCE [LARGE SCALE GENOMIC DNA]</scope>
    <source>
        <strain evidence="3 4">ASD2818</strain>
    </source>
</reference>
<name>A0A328UE73_9FIRM</name>
<feature type="transmembrane region" description="Helical" evidence="2">
    <location>
        <begin position="49"/>
        <end position="68"/>
    </location>
</feature>
<comment type="caution">
    <text evidence="3">The sequence shown here is derived from an EMBL/GenBank/DDBJ whole genome shotgun (WGS) entry which is preliminary data.</text>
</comment>
<dbReference type="Proteomes" id="UP000249377">
    <property type="component" value="Unassembled WGS sequence"/>
</dbReference>
<gene>
    <name evidence="3" type="ORF">DPQ25_11345</name>
</gene>
<feature type="region of interest" description="Disordered" evidence="1">
    <location>
        <begin position="1"/>
        <end position="42"/>
    </location>
</feature>
<keyword evidence="4" id="KW-1185">Reference proteome</keyword>
<organism evidence="3 4">
    <name type="scientific">Hydrogeniiclostridium mannosilyticum</name>
    <dbReference type="NCBI Taxonomy" id="2764322"/>
    <lineage>
        <taxon>Bacteria</taxon>
        <taxon>Bacillati</taxon>
        <taxon>Bacillota</taxon>
        <taxon>Clostridia</taxon>
        <taxon>Eubacteriales</taxon>
        <taxon>Acutalibacteraceae</taxon>
        <taxon>Hydrogeniiclostridium</taxon>
    </lineage>
</organism>